<proteinExistence type="predicted"/>
<name>A0ABQ5EBW6_9ASTR</name>
<sequence>MNDFDKKPAVLLLREKISSLRGVGLVVRQRATGKPSTAEKANLKATEASLRQEIEEVKMQREVVLADDSASLKLLGVLSKKTHLRSCLRGPKMQWAFPRIMLRNLAQGGVSFWETHFMYLDSAIRQSYLLLVPCAIFLTILWELDTVGLDTFTSSGVLVLGM</sequence>
<dbReference type="Proteomes" id="UP001151760">
    <property type="component" value="Unassembled WGS sequence"/>
</dbReference>
<evidence type="ECO:0000256" key="1">
    <source>
        <dbReference type="SAM" id="Phobius"/>
    </source>
</evidence>
<keyword evidence="1" id="KW-1133">Transmembrane helix</keyword>
<keyword evidence="1" id="KW-0472">Membrane</keyword>
<feature type="transmembrane region" description="Helical" evidence="1">
    <location>
        <begin position="127"/>
        <end position="144"/>
    </location>
</feature>
<accession>A0ABQ5EBW6</accession>
<keyword evidence="3" id="KW-1185">Reference proteome</keyword>
<reference evidence="2" key="2">
    <citation type="submission" date="2022-01" db="EMBL/GenBank/DDBJ databases">
        <authorList>
            <person name="Yamashiro T."/>
            <person name="Shiraishi A."/>
            <person name="Satake H."/>
            <person name="Nakayama K."/>
        </authorList>
    </citation>
    <scope>NUCLEOTIDE SEQUENCE</scope>
</reference>
<reference evidence="2" key="1">
    <citation type="journal article" date="2022" name="Int. J. Mol. Sci.">
        <title>Draft Genome of Tanacetum Coccineum: Genomic Comparison of Closely Related Tanacetum-Family Plants.</title>
        <authorList>
            <person name="Yamashiro T."/>
            <person name="Shiraishi A."/>
            <person name="Nakayama K."/>
            <person name="Satake H."/>
        </authorList>
    </citation>
    <scope>NUCLEOTIDE SEQUENCE</scope>
</reference>
<keyword evidence="1" id="KW-0812">Transmembrane</keyword>
<evidence type="ECO:0000313" key="3">
    <source>
        <dbReference type="Proteomes" id="UP001151760"/>
    </source>
</evidence>
<organism evidence="2 3">
    <name type="scientific">Tanacetum coccineum</name>
    <dbReference type="NCBI Taxonomy" id="301880"/>
    <lineage>
        <taxon>Eukaryota</taxon>
        <taxon>Viridiplantae</taxon>
        <taxon>Streptophyta</taxon>
        <taxon>Embryophyta</taxon>
        <taxon>Tracheophyta</taxon>
        <taxon>Spermatophyta</taxon>
        <taxon>Magnoliopsida</taxon>
        <taxon>eudicotyledons</taxon>
        <taxon>Gunneridae</taxon>
        <taxon>Pentapetalae</taxon>
        <taxon>asterids</taxon>
        <taxon>campanulids</taxon>
        <taxon>Asterales</taxon>
        <taxon>Asteraceae</taxon>
        <taxon>Asteroideae</taxon>
        <taxon>Anthemideae</taxon>
        <taxon>Anthemidinae</taxon>
        <taxon>Tanacetum</taxon>
    </lineage>
</organism>
<dbReference type="EMBL" id="BQNB010016146">
    <property type="protein sequence ID" value="GJT48351.1"/>
    <property type="molecule type" value="Genomic_DNA"/>
</dbReference>
<comment type="caution">
    <text evidence="2">The sequence shown here is derived from an EMBL/GenBank/DDBJ whole genome shotgun (WGS) entry which is preliminary data.</text>
</comment>
<evidence type="ECO:0000313" key="2">
    <source>
        <dbReference type="EMBL" id="GJT48351.1"/>
    </source>
</evidence>
<gene>
    <name evidence="2" type="ORF">Tco_0974508</name>
</gene>
<protein>
    <submittedName>
        <fullName evidence="2">Uncharacterized protein</fullName>
    </submittedName>
</protein>